<feature type="domain" description="F-box" evidence="1">
    <location>
        <begin position="1"/>
        <end position="45"/>
    </location>
</feature>
<evidence type="ECO:0000259" key="1">
    <source>
        <dbReference type="PROSITE" id="PS50181"/>
    </source>
</evidence>
<organism evidence="2 3">
    <name type="scientific">Polyporus arcularius HHB13444</name>
    <dbReference type="NCBI Taxonomy" id="1314778"/>
    <lineage>
        <taxon>Eukaryota</taxon>
        <taxon>Fungi</taxon>
        <taxon>Dikarya</taxon>
        <taxon>Basidiomycota</taxon>
        <taxon>Agaricomycotina</taxon>
        <taxon>Agaricomycetes</taxon>
        <taxon>Polyporales</taxon>
        <taxon>Polyporaceae</taxon>
        <taxon>Polyporus</taxon>
    </lineage>
</organism>
<dbReference type="Pfam" id="PF12937">
    <property type="entry name" value="F-box-like"/>
    <property type="match status" value="1"/>
</dbReference>
<dbReference type="Proteomes" id="UP000308197">
    <property type="component" value="Unassembled WGS sequence"/>
</dbReference>
<dbReference type="STRING" id="1314778.A0A5C3NVD2"/>
<dbReference type="EMBL" id="ML211621">
    <property type="protein sequence ID" value="TFK81325.1"/>
    <property type="molecule type" value="Genomic_DNA"/>
</dbReference>
<evidence type="ECO:0000313" key="3">
    <source>
        <dbReference type="Proteomes" id="UP000308197"/>
    </source>
</evidence>
<evidence type="ECO:0000313" key="2">
    <source>
        <dbReference type="EMBL" id="TFK81325.1"/>
    </source>
</evidence>
<keyword evidence="3" id="KW-1185">Reference proteome</keyword>
<dbReference type="PROSITE" id="PS50181">
    <property type="entry name" value="FBOX"/>
    <property type="match status" value="1"/>
</dbReference>
<accession>A0A5C3NVD2</accession>
<sequence>MAGTQLPNETLHAIFENLSASSLAAIVRTSHHFRLIAERILYTSIVISESLPRNSDDPASVHAAICASTILARPHLAEVVRKLSIRWHTDPGARDEYLPTVTPVLALLNRTLRTLQHLEQLELALGLVGVPLDARAVLDGCPLPALRGFALSGLGRGTLSPKLHAAPSTSVAISSFLSCTPAVSHMRLLDCYEALELPADALSALHDFRGSAIAAASVLPGRPVSLLGLVGHEFITERDLQRIASGSVPIRWLDLSMMSVTPILLRDISRHLTAVEVMKVKLALRHTLHHALSGISLLAGLSSVLGAFTALHQLDLSPTSVDGVGRGNALEESALCTTWARACPALRHVVFPSRTEWRRDSENADVWVPAAGATAAGVDPERDAHPRVRKRALWRGGGEAREGCTSRRVRGRG</sequence>
<dbReference type="InParanoid" id="A0A5C3NVD2"/>
<dbReference type="Gene3D" id="3.80.10.10">
    <property type="entry name" value="Ribonuclease Inhibitor"/>
    <property type="match status" value="1"/>
</dbReference>
<dbReference type="InterPro" id="IPR001810">
    <property type="entry name" value="F-box_dom"/>
</dbReference>
<protein>
    <recommendedName>
        <fullName evidence="1">F-box domain-containing protein</fullName>
    </recommendedName>
</protein>
<gene>
    <name evidence="2" type="ORF">K466DRAFT_342787</name>
</gene>
<dbReference type="InterPro" id="IPR036047">
    <property type="entry name" value="F-box-like_dom_sf"/>
</dbReference>
<reference evidence="2 3" key="1">
    <citation type="journal article" date="2019" name="Nat. Ecol. Evol.">
        <title>Megaphylogeny resolves global patterns of mushroom evolution.</title>
        <authorList>
            <person name="Varga T."/>
            <person name="Krizsan K."/>
            <person name="Foldi C."/>
            <person name="Dima B."/>
            <person name="Sanchez-Garcia M."/>
            <person name="Sanchez-Ramirez S."/>
            <person name="Szollosi G.J."/>
            <person name="Szarkandi J.G."/>
            <person name="Papp V."/>
            <person name="Albert L."/>
            <person name="Andreopoulos W."/>
            <person name="Angelini C."/>
            <person name="Antonin V."/>
            <person name="Barry K.W."/>
            <person name="Bougher N.L."/>
            <person name="Buchanan P."/>
            <person name="Buyck B."/>
            <person name="Bense V."/>
            <person name="Catcheside P."/>
            <person name="Chovatia M."/>
            <person name="Cooper J."/>
            <person name="Damon W."/>
            <person name="Desjardin D."/>
            <person name="Finy P."/>
            <person name="Geml J."/>
            <person name="Haridas S."/>
            <person name="Hughes K."/>
            <person name="Justo A."/>
            <person name="Karasinski D."/>
            <person name="Kautmanova I."/>
            <person name="Kiss B."/>
            <person name="Kocsube S."/>
            <person name="Kotiranta H."/>
            <person name="LaButti K.M."/>
            <person name="Lechner B.E."/>
            <person name="Liimatainen K."/>
            <person name="Lipzen A."/>
            <person name="Lukacs Z."/>
            <person name="Mihaltcheva S."/>
            <person name="Morgado L.N."/>
            <person name="Niskanen T."/>
            <person name="Noordeloos M.E."/>
            <person name="Ohm R.A."/>
            <person name="Ortiz-Santana B."/>
            <person name="Ovrebo C."/>
            <person name="Racz N."/>
            <person name="Riley R."/>
            <person name="Savchenko A."/>
            <person name="Shiryaev A."/>
            <person name="Soop K."/>
            <person name="Spirin V."/>
            <person name="Szebenyi C."/>
            <person name="Tomsovsky M."/>
            <person name="Tulloss R.E."/>
            <person name="Uehling J."/>
            <person name="Grigoriev I.V."/>
            <person name="Vagvolgyi C."/>
            <person name="Papp T."/>
            <person name="Martin F.M."/>
            <person name="Miettinen O."/>
            <person name="Hibbett D.S."/>
            <person name="Nagy L.G."/>
        </authorList>
    </citation>
    <scope>NUCLEOTIDE SEQUENCE [LARGE SCALE GENOMIC DNA]</scope>
    <source>
        <strain evidence="2 3">HHB13444</strain>
    </source>
</reference>
<name>A0A5C3NVD2_9APHY</name>
<dbReference type="InterPro" id="IPR032675">
    <property type="entry name" value="LRR_dom_sf"/>
</dbReference>
<dbReference type="SUPFAM" id="SSF81383">
    <property type="entry name" value="F-box domain"/>
    <property type="match status" value="1"/>
</dbReference>
<dbReference type="AlphaFoldDB" id="A0A5C3NVD2"/>
<proteinExistence type="predicted"/>